<dbReference type="InterPro" id="IPR012337">
    <property type="entry name" value="RNaseH-like_sf"/>
</dbReference>
<protein>
    <submittedName>
        <fullName evidence="8">Transposase</fullName>
    </submittedName>
</protein>
<dbReference type="GO" id="GO:0006310">
    <property type="term" value="P:DNA recombination"/>
    <property type="evidence" value="ECO:0007669"/>
    <property type="project" value="UniProtKB-KW"/>
</dbReference>
<dbReference type="EMBL" id="CP011520">
    <property type="protein sequence ID" value="AKK25051.1"/>
    <property type="molecule type" value="Genomic_DNA"/>
</dbReference>
<dbReference type="KEGG" id="pox:MB84_30385"/>
<name>A0A0G3IGR9_9BURK</name>
<evidence type="ECO:0000259" key="5">
    <source>
        <dbReference type="Pfam" id="PF13610"/>
    </source>
</evidence>
<keyword evidence="2" id="KW-0815">Transposition</keyword>
<reference evidence="8" key="2">
    <citation type="submission" date="2016-06" db="EMBL/GenBank/DDBJ databases">
        <title>Pandoraea oxalativorans DSM 23570 Genome Sequencing.</title>
        <authorList>
            <person name="Ee R."/>
            <person name="Lim Y.-L."/>
            <person name="Yong D."/>
            <person name="Yin W.-F."/>
            <person name="Chan K.-G."/>
        </authorList>
    </citation>
    <scope>NUCLEOTIDE SEQUENCE</scope>
    <source>
        <strain evidence="8">DSM 23570</strain>
        <strain evidence="9">DSM-23570</strain>
        <plasmid evidence="8">pPO70-3</plasmid>
        <plasmid evidence="9">unnamed3</plasmid>
    </source>
</reference>
<reference evidence="9" key="1">
    <citation type="submission" date="2015-05" db="EMBL/GenBank/DDBJ databases">
        <title>Pandoraea oxalativorans DSM 23570 Genome Sequencing.</title>
        <authorList>
            <person name="Ee R."/>
            <person name="Lim Y.-L."/>
            <person name="Yong D."/>
            <person name="Yin W.-F."/>
            <person name="Chan K.-G."/>
        </authorList>
    </citation>
    <scope>NUCLEOTIDE SEQUENCE [LARGE SCALE GENOMIC DNA]</scope>
    <source>
        <strain evidence="9">DSM-23570</strain>
        <plasmid evidence="9">unnamed3</plasmid>
    </source>
</reference>
<evidence type="ECO:0000256" key="3">
    <source>
        <dbReference type="ARBA" id="ARBA00023125"/>
    </source>
</evidence>
<feature type="domain" description="DDE" evidence="5">
    <location>
        <begin position="87"/>
        <end position="214"/>
    </location>
</feature>
<dbReference type="AlphaFoldDB" id="A0A0G3IGR9"/>
<dbReference type="RefSeq" id="WP_052654786.1">
    <property type="nucleotide sequence ID" value="NZ_CP011520.2"/>
</dbReference>
<dbReference type="Pfam" id="PF13610">
    <property type="entry name" value="DDE_Tnp_IS240"/>
    <property type="match status" value="1"/>
</dbReference>
<dbReference type="NCBIfam" id="NF033587">
    <property type="entry name" value="transpos_IS6"/>
    <property type="match status" value="1"/>
</dbReference>
<evidence type="ECO:0000313" key="7">
    <source>
        <dbReference type="EMBL" id="AKK25055.1"/>
    </source>
</evidence>
<dbReference type="InterPro" id="IPR032874">
    <property type="entry name" value="DDE_dom"/>
</dbReference>
<dbReference type="Proteomes" id="UP000035050">
    <property type="component" value="Plasmid pPO70-3"/>
</dbReference>
<dbReference type="PANTHER" id="PTHR35528">
    <property type="entry name" value="BLL1675 PROTEIN"/>
    <property type="match status" value="1"/>
</dbReference>
<dbReference type="EMBL" id="CP011520">
    <property type="protein sequence ID" value="AKK25056.1"/>
    <property type="molecule type" value="Genomic_DNA"/>
</dbReference>
<keyword evidence="3" id="KW-0238">DNA-binding</keyword>
<comment type="function">
    <text evidence="1">Involved in the transposition of the insertion sequence.</text>
</comment>
<accession>A0A0G3IGR9</accession>
<dbReference type="OrthoDB" id="9087780at2"/>
<evidence type="ECO:0000256" key="1">
    <source>
        <dbReference type="ARBA" id="ARBA00002286"/>
    </source>
</evidence>
<gene>
    <name evidence="6" type="ORF">MB84_30365</name>
    <name evidence="7" type="ORF">MB84_30385</name>
    <name evidence="8" type="ORF">MB84_30395</name>
</gene>
<evidence type="ECO:0000313" key="6">
    <source>
        <dbReference type="EMBL" id="AKK25051.1"/>
    </source>
</evidence>
<dbReference type="InterPro" id="IPR036397">
    <property type="entry name" value="RNaseH_sf"/>
</dbReference>
<evidence type="ECO:0000256" key="4">
    <source>
        <dbReference type="ARBA" id="ARBA00023172"/>
    </source>
</evidence>
<proteinExistence type="predicted"/>
<dbReference type="GO" id="GO:0003677">
    <property type="term" value="F:DNA binding"/>
    <property type="evidence" value="ECO:0007669"/>
    <property type="project" value="UniProtKB-KW"/>
</dbReference>
<dbReference type="PANTHER" id="PTHR35528:SF3">
    <property type="entry name" value="BLL1675 PROTEIN"/>
    <property type="match status" value="1"/>
</dbReference>
<evidence type="ECO:0000313" key="9">
    <source>
        <dbReference type="Proteomes" id="UP000035050"/>
    </source>
</evidence>
<keyword evidence="4" id="KW-0233">DNA recombination</keyword>
<dbReference type="InterPro" id="IPR047930">
    <property type="entry name" value="Transpos_IS6"/>
</dbReference>
<organism evidence="8 9">
    <name type="scientific">Pandoraea oxalativorans</name>
    <dbReference type="NCBI Taxonomy" id="573737"/>
    <lineage>
        <taxon>Bacteria</taxon>
        <taxon>Pseudomonadati</taxon>
        <taxon>Pseudomonadota</taxon>
        <taxon>Betaproteobacteria</taxon>
        <taxon>Burkholderiales</taxon>
        <taxon>Burkholderiaceae</taxon>
        <taxon>Pandoraea</taxon>
    </lineage>
</organism>
<dbReference type="KEGG" id="pox:MB84_30365"/>
<evidence type="ECO:0000256" key="2">
    <source>
        <dbReference type="ARBA" id="ARBA00022578"/>
    </source>
</evidence>
<dbReference type="KEGG" id="pox:MB84_30395"/>
<dbReference type="InterPro" id="IPR052183">
    <property type="entry name" value="IS_Transposase"/>
</dbReference>
<dbReference type="EMBL" id="CP011520">
    <property type="protein sequence ID" value="AKK25055.1"/>
    <property type="molecule type" value="Genomic_DNA"/>
</dbReference>
<geneLocation type="plasmid" evidence="8">
    <name>pPO70-3</name>
</geneLocation>
<sequence>MRNEKIFSHPQRSSDAAISFKGYRFPPDIISYAVWLYYRFPLSLRMVEEMLAARGIELTYETVRCWATKFGLAIARRIRSTSPRRGDKWHLDEVVVTIHGKKHWLWRAVDEHGALLEVLVQSRRDTAAAKRLMRRLLKRHGGARAIVTDKLRSYAAANRELGLSVEHRQHKGLNNRAENSHQPTRVREKVMRRFKSARQLQRFASVHGQVSNLFMGCRYHRNAEHKRAVRTQAFASWEWACSARMAA</sequence>
<keyword evidence="8" id="KW-0614">Plasmid</keyword>
<dbReference type="GO" id="GO:0032196">
    <property type="term" value="P:transposition"/>
    <property type="evidence" value="ECO:0007669"/>
    <property type="project" value="UniProtKB-KW"/>
</dbReference>
<dbReference type="PATRIC" id="fig|573737.6.peg.6147"/>
<dbReference type="Gene3D" id="3.30.420.10">
    <property type="entry name" value="Ribonuclease H-like superfamily/Ribonuclease H"/>
    <property type="match status" value="1"/>
</dbReference>
<evidence type="ECO:0000313" key="8">
    <source>
        <dbReference type="EMBL" id="AKK25056.1"/>
    </source>
</evidence>
<keyword evidence="9" id="KW-1185">Reference proteome</keyword>
<dbReference type="SUPFAM" id="SSF53098">
    <property type="entry name" value="Ribonuclease H-like"/>
    <property type="match status" value="1"/>
</dbReference>
<geneLocation type="plasmid" evidence="9">
    <name>unnamed3</name>
</geneLocation>